<dbReference type="SUPFAM" id="SSF54736">
    <property type="entry name" value="ClpS-like"/>
    <property type="match status" value="1"/>
</dbReference>
<name>A0A7C2SPR1_9BACT</name>
<dbReference type="InterPro" id="IPR014719">
    <property type="entry name" value="Ribosomal_bL12_C/ClpS-like"/>
</dbReference>
<dbReference type="FunFam" id="3.30.1390.10:FF:000001">
    <property type="entry name" value="50S ribosomal protein L7/L12"/>
    <property type="match status" value="1"/>
</dbReference>
<keyword evidence="2 4" id="KW-0689">Ribosomal protein</keyword>
<dbReference type="InterPro" id="IPR036235">
    <property type="entry name" value="Ribosomal_bL12_oligo_N_sf"/>
</dbReference>
<evidence type="ECO:0000256" key="2">
    <source>
        <dbReference type="ARBA" id="ARBA00022980"/>
    </source>
</evidence>
<dbReference type="NCBIfam" id="TIGR00855">
    <property type="entry name" value="L12"/>
    <property type="match status" value="1"/>
</dbReference>
<dbReference type="PANTHER" id="PTHR45987:SF4">
    <property type="entry name" value="LARGE RIBOSOMAL SUBUNIT PROTEIN BL12M"/>
    <property type="match status" value="1"/>
</dbReference>
<dbReference type="EMBL" id="DSHW01000148">
    <property type="protein sequence ID" value="HEQ88164.1"/>
    <property type="molecule type" value="Genomic_DNA"/>
</dbReference>
<evidence type="ECO:0000256" key="3">
    <source>
        <dbReference type="ARBA" id="ARBA00023274"/>
    </source>
</evidence>
<evidence type="ECO:0000313" key="7">
    <source>
        <dbReference type="EMBL" id="HEQ88164.1"/>
    </source>
</evidence>
<sequence>MAQIQEIVEQIKNMTVLELNDLVKALEEEFGVSAAAAAMPVAVAGAGAAAAAAEPAEEKTEFDVILEDAGDKKINVIKVVREVTSLGLKEAKDLVEGAPAKVKEGVSKQEAEEIKKKFEEAGAKVKIV</sequence>
<dbReference type="SUPFAM" id="SSF48300">
    <property type="entry name" value="Ribosomal protein L7/12, oligomerisation (N-terminal) domain"/>
    <property type="match status" value="1"/>
</dbReference>
<dbReference type="GO" id="GO:0006412">
    <property type="term" value="P:translation"/>
    <property type="evidence" value="ECO:0007669"/>
    <property type="project" value="UniProtKB-UniRule"/>
</dbReference>
<comment type="subunit">
    <text evidence="4">Homodimer. Part of the ribosomal stalk of the 50S ribosomal subunit. Forms a multimeric L10(L12)X complex, where L10 forms an elongated spine to which 2 to 4 L12 dimers bind in a sequential fashion. Binds GTP-bound translation factors.</text>
</comment>
<dbReference type="AlphaFoldDB" id="A0A7C2SPR1"/>
<reference evidence="8" key="1">
    <citation type="journal article" date="2020" name="mSystems">
        <title>Genome- and Community-Level Interaction Insights into Carbon Utilization and Element Cycling Functions of Hydrothermarchaeota in Hydrothermal Sediment.</title>
        <authorList>
            <person name="Zhou Z."/>
            <person name="Liu Y."/>
            <person name="Xu W."/>
            <person name="Pan J."/>
            <person name="Luo Z.H."/>
            <person name="Li M."/>
        </authorList>
    </citation>
    <scope>NUCLEOTIDE SEQUENCE [LARGE SCALE GENOMIC DNA]</scope>
    <source>
        <strain evidence="7">SpSt-186</strain>
        <strain evidence="8">SpSt-299</strain>
    </source>
</reference>
<evidence type="ECO:0000259" key="5">
    <source>
        <dbReference type="Pfam" id="PF00542"/>
    </source>
</evidence>
<organism evidence="8">
    <name type="scientific">Thermoanaerobaculum aquaticum</name>
    <dbReference type="NCBI Taxonomy" id="1312852"/>
    <lineage>
        <taxon>Bacteria</taxon>
        <taxon>Pseudomonadati</taxon>
        <taxon>Acidobacteriota</taxon>
        <taxon>Thermoanaerobaculia</taxon>
        <taxon>Thermoanaerobaculales</taxon>
        <taxon>Thermoanaerobaculaceae</taxon>
        <taxon>Thermoanaerobaculum</taxon>
    </lineage>
</organism>
<feature type="domain" description="Large ribosomal subunit protein bL12 oligomerization" evidence="6">
    <location>
        <begin position="4"/>
        <end position="53"/>
    </location>
</feature>
<dbReference type="GO" id="GO:0003735">
    <property type="term" value="F:structural constituent of ribosome"/>
    <property type="evidence" value="ECO:0007669"/>
    <property type="project" value="InterPro"/>
</dbReference>
<proteinExistence type="inferred from homology"/>
<accession>A0A7C2SPR1</accession>
<dbReference type="GO" id="GO:0003729">
    <property type="term" value="F:mRNA binding"/>
    <property type="evidence" value="ECO:0007669"/>
    <property type="project" value="TreeGrafter"/>
</dbReference>
<evidence type="ECO:0000259" key="6">
    <source>
        <dbReference type="Pfam" id="PF16320"/>
    </source>
</evidence>
<evidence type="ECO:0000256" key="4">
    <source>
        <dbReference type="HAMAP-Rule" id="MF_00368"/>
    </source>
</evidence>
<dbReference type="Pfam" id="PF16320">
    <property type="entry name" value="Ribosomal_L12_N"/>
    <property type="match status" value="1"/>
</dbReference>
<dbReference type="HAMAP" id="MF_00368">
    <property type="entry name" value="Ribosomal_bL12"/>
    <property type="match status" value="1"/>
</dbReference>
<dbReference type="InterPro" id="IPR000206">
    <property type="entry name" value="Ribosomal_bL12"/>
</dbReference>
<comment type="caution">
    <text evidence="8">The sequence shown here is derived from an EMBL/GenBank/DDBJ whole genome shotgun (WGS) entry which is preliminary data.</text>
</comment>
<protein>
    <recommendedName>
        <fullName evidence="4">Large ribosomal subunit protein bL12</fullName>
    </recommendedName>
</protein>
<gene>
    <name evidence="4" type="primary">rplL</name>
    <name evidence="7" type="ORF">ENP06_01995</name>
    <name evidence="8" type="ORF">ENQ31_05405</name>
</gene>
<comment type="function">
    <text evidence="4">Forms part of the ribosomal stalk which helps the ribosome interact with GTP-bound translation factors. Is thus essential for accurate translation.</text>
</comment>
<dbReference type="EMBL" id="DSMR01000390">
    <property type="protein sequence ID" value="HET47579.1"/>
    <property type="molecule type" value="Genomic_DNA"/>
</dbReference>
<dbReference type="GO" id="GO:0022625">
    <property type="term" value="C:cytosolic large ribosomal subunit"/>
    <property type="evidence" value="ECO:0007669"/>
    <property type="project" value="TreeGrafter"/>
</dbReference>
<comment type="similarity">
    <text evidence="1 4">Belongs to the bacterial ribosomal protein bL12 family.</text>
</comment>
<feature type="domain" description="Large ribosomal subunit protein bL12 C-terminal" evidence="5">
    <location>
        <begin position="62"/>
        <end position="127"/>
    </location>
</feature>
<dbReference type="PANTHER" id="PTHR45987">
    <property type="entry name" value="39S RIBOSOMAL PROTEIN L12"/>
    <property type="match status" value="1"/>
</dbReference>
<dbReference type="Pfam" id="PF00542">
    <property type="entry name" value="Ribosomal_L12"/>
    <property type="match status" value="1"/>
</dbReference>
<dbReference type="CDD" id="cd00387">
    <property type="entry name" value="Ribosomal_L7_L12"/>
    <property type="match status" value="1"/>
</dbReference>
<evidence type="ECO:0000313" key="8">
    <source>
        <dbReference type="EMBL" id="HET47579.1"/>
    </source>
</evidence>
<evidence type="ECO:0000256" key="1">
    <source>
        <dbReference type="ARBA" id="ARBA00007197"/>
    </source>
</evidence>
<dbReference type="InterPro" id="IPR008932">
    <property type="entry name" value="Ribosomal_bL12_oligo"/>
</dbReference>
<dbReference type="Gene3D" id="3.30.1390.10">
    <property type="match status" value="1"/>
</dbReference>
<keyword evidence="3 4" id="KW-0687">Ribonucleoprotein</keyword>
<dbReference type="Gene3D" id="1.20.5.710">
    <property type="entry name" value="Single helix bin"/>
    <property type="match status" value="1"/>
</dbReference>
<dbReference type="InterPro" id="IPR013823">
    <property type="entry name" value="Ribosomal_bL12_C"/>
</dbReference>